<evidence type="ECO:0000313" key="8">
    <source>
        <dbReference type="Proteomes" id="UP000284219"/>
    </source>
</evidence>
<comment type="function">
    <text evidence="4">NDH-1 shuttles electrons from NADH, via FMN and iron-sulfur (Fe-S) centers, to quinones in the respiratory chain.</text>
</comment>
<dbReference type="SUPFAM" id="SSF143243">
    <property type="entry name" value="Nqo5-like"/>
    <property type="match status" value="1"/>
</dbReference>
<dbReference type="Pfam" id="PF00329">
    <property type="entry name" value="Complex1_30kDa"/>
    <property type="match status" value="1"/>
</dbReference>
<feature type="region of interest" description="Disordered" evidence="5">
    <location>
        <begin position="1"/>
        <end position="93"/>
    </location>
</feature>
<organism evidence="7 8">
    <name type="scientific">Ammoniphilus oxalaticus</name>
    <dbReference type="NCBI Taxonomy" id="66863"/>
    <lineage>
        <taxon>Bacteria</taxon>
        <taxon>Bacillati</taxon>
        <taxon>Bacillota</taxon>
        <taxon>Bacilli</taxon>
        <taxon>Bacillales</taxon>
        <taxon>Paenibacillaceae</taxon>
        <taxon>Aneurinibacillus group</taxon>
        <taxon>Ammoniphilus</taxon>
    </lineage>
</organism>
<feature type="domain" description="NADH:ubiquinone oxidoreductase 30kDa subunit" evidence="6">
    <location>
        <begin position="247"/>
        <end position="364"/>
    </location>
</feature>
<dbReference type="InterPro" id="IPR001268">
    <property type="entry name" value="NADH_UbQ_OxRdtase_30kDa_su"/>
</dbReference>
<keyword evidence="8" id="KW-1185">Reference proteome</keyword>
<feature type="region of interest" description="Disordered" evidence="5">
    <location>
        <begin position="110"/>
        <end position="137"/>
    </location>
</feature>
<dbReference type="InterPro" id="IPR010218">
    <property type="entry name" value="NADH_DH_suC"/>
</dbReference>
<comment type="catalytic activity">
    <reaction evidence="4">
        <text>a quinone + NADH + 5 H(+)(in) = a quinol + NAD(+) + 4 H(+)(out)</text>
        <dbReference type="Rhea" id="RHEA:57888"/>
        <dbReference type="ChEBI" id="CHEBI:15378"/>
        <dbReference type="ChEBI" id="CHEBI:24646"/>
        <dbReference type="ChEBI" id="CHEBI:57540"/>
        <dbReference type="ChEBI" id="CHEBI:57945"/>
        <dbReference type="ChEBI" id="CHEBI:132124"/>
    </reaction>
</comment>
<dbReference type="PROSITE" id="PS00542">
    <property type="entry name" value="COMPLEX1_30K"/>
    <property type="match status" value="1"/>
</dbReference>
<dbReference type="NCBIfam" id="TIGR01961">
    <property type="entry name" value="NuoC_fam"/>
    <property type="match status" value="1"/>
</dbReference>
<feature type="compositionally biased region" description="Basic and acidic residues" evidence="5">
    <location>
        <begin position="47"/>
        <end position="74"/>
    </location>
</feature>
<feature type="compositionally biased region" description="Low complexity" evidence="5">
    <location>
        <begin position="110"/>
        <end position="124"/>
    </location>
</feature>
<protein>
    <recommendedName>
        <fullName evidence="4">NADH-quinone oxidoreductase</fullName>
        <ecNumber evidence="4">7.1.1.-</ecNumber>
    </recommendedName>
</protein>
<keyword evidence="4" id="KW-0874">Quinone</keyword>
<keyword evidence="3" id="KW-0520">NAD</keyword>
<dbReference type="RefSeq" id="WP_245983573.1">
    <property type="nucleotide sequence ID" value="NZ_MCHY01000009.1"/>
</dbReference>
<dbReference type="PANTHER" id="PTHR10884">
    <property type="entry name" value="NADH DEHYDROGENASE UBIQUINONE IRON-SULFUR PROTEIN 3"/>
    <property type="match status" value="1"/>
</dbReference>
<sequence>MSQDEKKAAAAKAREEAMKKLQAKKEAEATAGAQQAADKPISEMTEEEKKEAKAKAAAEAKAKVTAAAKEKAEDTEQQPTSSGSADDKAKAAAAAKAKAAAAAKAKAAAAAKAKAQAAGDGAADAGDDKSKAAAAAKAKAAAAAKAKAAAAAKAKAAAGGGGAADAGDDKSKAAAAAKAKAVAAAKAKAAAAAKAKGGAAVEDEEPKQPSPNQSTLDKFVKIISERVGEDAIEESYIREESKHMPTIVIKRDKWLEVASLLKEHPELKFDMVQNLLGIDFKEHMESIAYFTSYTHRHSLCIRVKTPDREDTKIASIANLWNSANWHERETYDLLGIEYVGHPDLRRILLTDDWVGHPLRKDYEQFDEEV</sequence>
<dbReference type="Proteomes" id="UP000284219">
    <property type="component" value="Unassembled WGS sequence"/>
</dbReference>
<evidence type="ECO:0000256" key="1">
    <source>
        <dbReference type="ARBA" id="ARBA00007569"/>
    </source>
</evidence>
<dbReference type="InterPro" id="IPR037232">
    <property type="entry name" value="NADH_quin_OxRdtase_su_C/D-like"/>
</dbReference>
<proteinExistence type="inferred from homology"/>
<evidence type="ECO:0000256" key="5">
    <source>
        <dbReference type="SAM" id="MobiDB-lite"/>
    </source>
</evidence>
<keyword evidence="2 3" id="KW-0813">Transport</keyword>
<comment type="caution">
    <text evidence="7">The sequence shown here is derived from an EMBL/GenBank/DDBJ whole genome shotgun (WGS) entry which is preliminary data.</text>
</comment>
<dbReference type="EC" id="7.1.1.-" evidence="4"/>
<feature type="compositionally biased region" description="Basic and acidic residues" evidence="5">
    <location>
        <begin position="1"/>
        <end position="28"/>
    </location>
</feature>
<reference evidence="7 8" key="1">
    <citation type="submission" date="2016-08" db="EMBL/GenBank/DDBJ databases">
        <title>Novel Firmicute Genomes.</title>
        <authorList>
            <person name="Poppleton D.I."/>
            <person name="Gribaldo S."/>
        </authorList>
    </citation>
    <scope>NUCLEOTIDE SEQUENCE [LARGE SCALE GENOMIC DNA]</scope>
    <source>
        <strain evidence="7 8">RAOx-1</strain>
    </source>
</reference>
<dbReference type="EMBL" id="MCHY01000009">
    <property type="protein sequence ID" value="RKD23073.1"/>
    <property type="molecule type" value="Genomic_DNA"/>
</dbReference>
<dbReference type="GO" id="GO:0008137">
    <property type="term" value="F:NADH dehydrogenase (ubiquinone) activity"/>
    <property type="evidence" value="ECO:0007669"/>
    <property type="project" value="InterPro"/>
</dbReference>
<dbReference type="AlphaFoldDB" id="A0A419SH26"/>
<name>A0A419SH26_9BACL</name>
<accession>A0A419SH26</accession>
<dbReference type="PANTHER" id="PTHR10884:SF14">
    <property type="entry name" value="NADH DEHYDROGENASE [UBIQUINONE] IRON-SULFUR PROTEIN 3, MITOCHONDRIAL"/>
    <property type="match status" value="1"/>
</dbReference>
<evidence type="ECO:0000313" key="7">
    <source>
        <dbReference type="EMBL" id="RKD23073.1"/>
    </source>
</evidence>
<dbReference type="GO" id="GO:0016651">
    <property type="term" value="F:oxidoreductase activity, acting on NAD(P)H"/>
    <property type="evidence" value="ECO:0007669"/>
    <property type="project" value="InterPro"/>
</dbReference>
<evidence type="ECO:0000256" key="4">
    <source>
        <dbReference type="RuleBase" id="RU003582"/>
    </source>
</evidence>
<comment type="similarity">
    <text evidence="1 3">Belongs to the complex I 30 kDa subunit family.</text>
</comment>
<dbReference type="InterPro" id="IPR020396">
    <property type="entry name" value="NADH_UbQ_OxRdtase_CS"/>
</dbReference>
<evidence type="ECO:0000256" key="2">
    <source>
        <dbReference type="ARBA" id="ARBA00022448"/>
    </source>
</evidence>
<keyword evidence="3" id="KW-1278">Translocase</keyword>
<evidence type="ECO:0000259" key="6">
    <source>
        <dbReference type="Pfam" id="PF00329"/>
    </source>
</evidence>
<dbReference type="GO" id="GO:0048038">
    <property type="term" value="F:quinone binding"/>
    <property type="evidence" value="ECO:0007669"/>
    <property type="project" value="UniProtKB-KW"/>
</dbReference>
<evidence type="ECO:0000256" key="3">
    <source>
        <dbReference type="RuleBase" id="RU003456"/>
    </source>
</evidence>
<dbReference type="Gene3D" id="3.30.460.80">
    <property type="entry name" value="NADH:ubiquinone oxidoreductase, 30kDa subunit"/>
    <property type="match status" value="1"/>
</dbReference>
<gene>
    <name evidence="7" type="ORF">BEP19_12670</name>
</gene>